<name>A0A3M2RE26_9HYPO</name>
<accession>A0A3M2RE26</accession>
<protein>
    <submittedName>
        <fullName evidence="1">Uncharacterized protein</fullName>
    </submittedName>
</protein>
<sequence>MENVPSNISDFSNPESTYTAFHREHPDQQANFNRKMNETAAEFYELAFSVHMSRRAKLRCISRCSLYSVRSASPIQIPTQPPSQAPAPAPAPIPAVGATAATAPNPGLVAPTSIPNTNYPPVTTSYSVPMASMQNFAPIAHPQAPAATSVPQPYVMAPAQAQADTIAPTVSATVPTPITPQYTHEQAEAEREWVSVGGQWQEAFKRLSMLEIQYRSAEAPQLIAA</sequence>
<dbReference type="EMBL" id="NKUJ01000505">
    <property type="protein sequence ID" value="RMJ03566.1"/>
    <property type="molecule type" value="Genomic_DNA"/>
</dbReference>
<dbReference type="Proteomes" id="UP000277212">
    <property type="component" value="Unassembled WGS sequence"/>
</dbReference>
<evidence type="ECO:0000313" key="2">
    <source>
        <dbReference type="Proteomes" id="UP000277212"/>
    </source>
</evidence>
<dbReference type="AlphaFoldDB" id="A0A3M2RE26"/>
<gene>
    <name evidence="1" type="ORF">CDV36_014908</name>
</gene>
<evidence type="ECO:0000313" key="1">
    <source>
        <dbReference type="EMBL" id="RMJ03566.1"/>
    </source>
</evidence>
<comment type="caution">
    <text evidence="1">The sequence shown here is derived from an EMBL/GenBank/DDBJ whole genome shotgun (WGS) entry which is preliminary data.</text>
</comment>
<organism evidence="1 2">
    <name type="scientific">Fusarium kuroshium</name>
    <dbReference type="NCBI Taxonomy" id="2010991"/>
    <lineage>
        <taxon>Eukaryota</taxon>
        <taxon>Fungi</taxon>
        <taxon>Dikarya</taxon>
        <taxon>Ascomycota</taxon>
        <taxon>Pezizomycotina</taxon>
        <taxon>Sordariomycetes</taxon>
        <taxon>Hypocreomycetidae</taxon>
        <taxon>Hypocreales</taxon>
        <taxon>Nectriaceae</taxon>
        <taxon>Fusarium</taxon>
        <taxon>Fusarium solani species complex</taxon>
    </lineage>
</organism>
<proteinExistence type="predicted"/>
<dbReference type="OrthoDB" id="10524303at2759"/>
<keyword evidence="2" id="KW-1185">Reference proteome</keyword>
<reference evidence="1 2" key="1">
    <citation type="submission" date="2017-06" db="EMBL/GenBank/DDBJ databases">
        <title>Comparative genomic analysis of Ambrosia Fusariam Clade fungi.</title>
        <authorList>
            <person name="Stajich J.E."/>
            <person name="Carrillo J."/>
            <person name="Kijimoto T."/>
            <person name="Eskalen A."/>
            <person name="O'Donnell K."/>
            <person name="Kasson M."/>
        </authorList>
    </citation>
    <scope>NUCLEOTIDE SEQUENCE [LARGE SCALE GENOMIC DNA]</scope>
    <source>
        <strain evidence="1">UCR3666</strain>
    </source>
</reference>